<protein>
    <submittedName>
        <fullName evidence="8">Xylan 1,4-beta-xylosidase</fullName>
        <ecNumber evidence="8">3.2.1.37</ecNumber>
    </submittedName>
</protein>
<keyword evidence="6 8" id="KW-0326">Glycosidase</keyword>
<keyword evidence="3" id="KW-0805">Transcription regulation</keyword>
<proteinExistence type="inferred from homology"/>
<dbReference type="InterPro" id="IPR018060">
    <property type="entry name" value="HTH_AraC"/>
</dbReference>
<organism evidence="8 9">
    <name type="scientific">Catenibacillus scindens</name>
    <dbReference type="NCBI Taxonomy" id="673271"/>
    <lineage>
        <taxon>Bacteria</taxon>
        <taxon>Bacillati</taxon>
        <taxon>Bacillota</taxon>
        <taxon>Clostridia</taxon>
        <taxon>Lachnospirales</taxon>
        <taxon>Lachnospiraceae</taxon>
        <taxon>Catenibacillus</taxon>
    </lineage>
</organism>
<evidence type="ECO:0000313" key="9">
    <source>
        <dbReference type="Proteomes" id="UP000543642"/>
    </source>
</evidence>
<name>A0A7W8M595_9FIRM</name>
<dbReference type="SUPFAM" id="SSF51445">
    <property type="entry name" value="(Trans)glycosidases"/>
    <property type="match status" value="1"/>
</dbReference>
<dbReference type="PROSITE" id="PS01124">
    <property type="entry name" value="HTH_ARAC_FAMILY_2"/>
    <property type="match status" value="1"/>
</dbReference>
<dbReference type="InterPro" id="IPR018062">
    <property type="entry name" value="HTH_AraC-typ_CS"/>
</dbReference>
<dbReference type="PANTHER" id="PTHR43280">
    <property type="entry name" value="ARAC-FAMILY TRANSCRIPTIONAL REGULATOR"/>
    <property type="match status" value="1"/>
</dbReference>
<evidence type="ECO:0000256" key="2">
    <source>
        <dbReference type="ARBA" id="ARBA00022801"/>
    </source>
</evidence>
<accession>A0A7W8M595</accession>
<dbReference type="Gene3D" id="2.60.40.1500">
    <property type="entry name" value="Glycosyl hydrolase domain, family 39"/>
    <property type="match status" value="1"/>
</dbReference>
<dbReference type="RefSeq" id="WP_183772836.1">
    <property type="nucleotide sequence ID" value="NZ_JACHFW010000004.1"/>
</dbReference>
<comment type="similarity">
    <text evidence="1">Belongs to the glycosyl hydrolase 39 family.</text>
</comment>
<evidence type="ECO:0000259" key="7">
    <source>
        <dbReference type="PROSITE" id="PS01124"/>
    </source>
</evidence>
<dbReference type="InterPro" id="IPR037923">
    <property type="entry name" value="HTH-like"/>
</dbReference>
<reference evidence="8 9" key="1">
    <citation type="submission" date="2020-08" db="EMBL/GenBank/DDBJ databases">
        <title>Genomic Encyclopedia of Type Strains, Phase IV (KMG-IV): sequencing the most valuable type-strain genomes for metagenomic binning, comparative biology and taxonomic classification.</title>
        <authorList>
            <person name="Goeker M."/>
        </authorList>
    </citation>
    <scope>NUCLEOTIDE SEQUENCE [LARGE SCALE GENOMIC DNA]</scope>
    <source>
        <strain evidence="8 9">DSM 106146</strain>
    </source>
</reference>
<dbReference type="EMBL" id="JACHFW010000004">
    <property type="protein sequence ID" value="MBB5264292.1"/>
    <property type="molecule type" value="Genomic_DNA"/>
</dbReference>
<dbReference type="Gene3D" id="1.10.10.60">
    <property type="entry name" value="Homeodomain-like"/>
    <property type="match status" value="2"/>
</dbReference>
<dbReference type="SMART" id="SM00342">
    <property type="entry name" value="HTH_ARAC"/>
    <property type="match status" value="1"/>
</dbReference>
<dbReference type="SUPFAM" id="SSF46689">
    <property type="entry name" value="Homeodomain-like"/>
    <property type="match status" value="2"/>
</dbReference>
<keyword evidence="4" id="KW-0238">DNA-binding</keyword>
<keyword evidence="2 8" id="KW-0378">Hydrolase</keyword>
<sequence>MTCSDLPVKNVQILSSNNENVLFSKGIRILYVLEGSCSFVINERSIYGQSGDFFFFLPSIQPGSVLLSGSVSSRLIWIAFDMSFFYEHVPGWEGLHVELSKNIERHREVFRQILTQIASVWFGSPKNRDLILQSLSFNLAVLLSDILPISVSRDQLPHRSDQITFYLENNYERPVTLNEMAEYMHLSGAYLSRYIKAHFHKGFHEYLTSIRLEHAKKDLESTKTSVTNVALNNGFPNVSSFNKCFKSELQMTPNQYRKRYFPANPPQEISGKKEVSQAEEVQYSSVLPLPVPLFSPESSIFSEISVAGETVNILMQSEKYENLDTKWHDMINLGFGLHCGQTKFQEQLSELLVKIPFTYGRIQGIFKDYAATVNAPESAYPFSELDSIFDFFSRLHLLPHIDFACMTHDPQYAGCPPDMGLIESFLKYYIKRYGQQVLSQWRFEYSMPFQEPGMAAFSPGEYALFCEKLENLIHRLIPHASFGCFFGSPMLPWDFVESMVEELSRRHMNLNYISLHLYPYEPPKDAGRHHLILSTDPDFFLNYIRKFRKIYANYFLEPLPIYVTYLQNETAPCPWTNDSAFMAPFLFKTYIELYRDVANIAYSAFSDIIYKNNSDNPYFSGGNGIITFHGIKKPSYFALFMLSKTPDRIFYHHKNAFITSMDENTCQILMYNYVHYTAAHCLNSQEQYPVYQIYEKLQSGNIIEFSFDFSQWPEGSYRIQKFILGPKHGSVLDEFIRLGIHDDMLPIELDYLDRNAGMDISVEYIHVDRGTRLTARLAPLEICVYVVYPIL</sequence>
<dbReference type="AlphaFoldDB" id="A0A7W8M595"/>
<keyword evidence="9" id="KW-1185">Reference proteome</keyword>
<dbReference type="InterPro" id="IPR049166">
    <property type="entry name" value="GH39_cat"/>
</dbReference>
<dbReference type="Gene3D" id="3.20.20.80">
    <property type="entry name" value="Glycosidases"/>
    <property type="match status" value="1"/>
</dbReference>
<dbReference type="PANTHER" id="PTHR43280:SF2">
    <property type="entry name" value="HTH-TYPE TRANSCRIPTIONAL REGULATOR EXSA"/>
    <property type="match status" value="1"/>
</dbReference>
<dbReference type="EC" id="3.2.1.37" evidence="8"/>
<gene>
    <name evidence="8" type="ORF">HNP82_001403</name>
</gene>
<evidence type="ECO:0000256" key="4">
    <source>
        <dbReference type="ARBA" id="ARBA00023125"/>
    </source>
</evidence>
<dbReference type="Proteomes" id="UP000543642">
    <property type="component" value="Unassembled WGS sequence"/>
</dbReference>
<evidence type="ECO:0000256" key="3">
    <source>
        <dbReference type="ARBA" id="ARBA00023015"/>
    </source>
</evidence>
<dbReference type="GO" id="GO:0043565">
    <property type="term" value="F:sequence-specific DNA binding"/>
    <property type="evidence" value="ECO:0007669"/>
    <property type="project" value="InterPro"/>
</dbReference>
<feature type="domain" description="HTH araC/xylS-type" evidence="7">
    <location>
        <begin position="161"/>
        <end position="259"/>
    </location>
</feature>
<dbReference type="GO" id="GO:0003700">
    <property type="term" value="F:DNA-binding transcription factor activity"/>
    <property type="evidence" value="ECO:0007669"/>
    <property type="project" value="InterPro"/>
</dbReference>
<evidence type="ECO:0000313" key="8">
    <source>
        <dbReference type="EMBL" id="MBB5264292.1"/>
    </source>
</evidence>
<dbReference type="Pfam" id="PF01229">
    <property type="entry name" value="Glyco_hydro_39"/>
    <property type="match status" value="1"/>
</dbReference>
<evidence type="ECO:0000256" key="6">
    <source>
        <dbReference type="ARBA" id="ARBA00023295"/>
    </source>
</evidence>
<dbReference type="PROSITE" id="PS00041">
    <property type="entry name" value="HTH_ARAC_FAMILY_1"/>
    <property type="match status" value="1"/>
</dbReference>
<keyword evidence="5" id="KW-0804">Transcription</keyword>
<dbReference type="InterPro" id="IPR017853">
    <property type="entry name" value="GH"/>
</dbReference>
<dbReference type="Pfam" id="PF12833">
    <property type="entry name" value="HTH_18"/>
    <property type="match status" value="1"/>
</dbReference>
<dbReference type="SUPFAM" id="SSF51215">
    <property type="entry name" value="Regulatory protein AraC"/>
    <property type="match status" value="1"/>
</dbReference>
<evidence type="ECO:0000256" key="1">
    <source>
        <dbReference type="ARBA" id="ARBA00008875"/>
    </source>
</evidence>
<comment type="caution">
    <text evidence="8">The sequence shown here is derived from an EMBL/GenBank/DDBJ whole genome shotgun (WGS) entry which is preliminary data.</text>
</comment>
<dbReference type="GO" id="GO:0009044">
    <property type="term" value="F:xylan 1,4-beta-xylosidase activity"/>
    <property type="evidence" value="ECO:0007669"/>
    <property type="project" value="UniProtKB-EC"/>
</dbReference>
<dbReference type="InterPro" id="IPR009057">
    <property type="entry name" value="Homeodomain-like_sf"/>
</dbReference>
<evidence type="ECO:0000256" key="5">
    <source>
        <dbReference type="ARBA" id="ARBA00023163"/>
    </source>
</evidence>